<evidence type="ECO:0000256" key="1">
    <source>
        <dbReference type="SAM" id="Phobius"/>
    </source>
</evidence>
<feature type="transmembrane region" description="Helical" evidence="1">
    <location>
        <begin position="16"/>
        <end position="35"/>
    </location>
</feature>
<dbReference type="EMBL" id="AP018694">
    <property type="protein sequence ID" value="BBE17922.1"/>
    <property type="molecule type" value="Genomic_DNA"/>
</dbReference>
<dbReference type="AlphaFoldDB" id="A0A5K7S8P5"/>
<evidence type="ECO:0000313" key="3">
    <source>
        <dbReference type="Proteomes" id="UP001193389"/>
    </source>
</evidence>
<gene>
    <name evidence="2" type="ORF">AQPE_2081</name>
</gene>
<reference evidence="2" key="1">
    <citation type="journal article" date="2020" name="Int. J. Syst. Evol. Microbiol.">
        <title>Aquipluma nitroreducens gen. nov. sp. nov., a novel facultatively anaerobic bacterium isolated from a freshwater lake.</title>
        <authorList>
            <person name="Watanabe M."/>
            <person name="Kojima H."/>
            <person name="Fukui M."/>
        </authorList>
    </citation>
    <scope>NUCLEOTIDE SEQUENCE</scope>
    <source>
        <strain evidence="2">MeG22</strain>
    </source>
</reference>
<dbReference type="KEGG" id="anf:AQPE_2081"/>
<feature type="transmembrane region" description="Helical" evidence="1">
    <location>
        <begin position="218"/>
        <end position="240"/>
    </location>
</feature>
<accession>A0A5K7S8P5</accession>
<proteinExistence type="predicted"/>
<keyword evidence="3" id="KW-1185">Reference proteome</keyword>
<keyword evidence="1" id="KW-1133">Transmembrane helix</keyword>
<dbReference type="InterPro" id="IPR005625">
    <property type="entry name" value="PepSY-ass_TM"/>
</dbReference>
<keyword evidence="1" id="KW-0812">Transmembrane</keyword>
<dbReference type="PANTHER" id="PTHR34219:SF1">
    <property type="entry name" value="PEPSY DOMAIN-CONTAINING PROTEIN"/>
    <property type="match status" value="1"/>
</dbReference>
<dbReference type="Proteomes" id="UP001193389">
    <property type="component" value="Chromosome"/>
</dbReference>
<dbReference type="PANTHER" id="PTHR34219">
    <property type="entry name" value="IRON-REGULATED INNER MEMBRANE PROTEIN-RELATED"/>
    <property type="match status" value="1"/>
</dbReference>
<dbReference type="Gene3D" id="2.130.10.10">
    <property type="entry name" value="YVTN repeat-like/Quinoprotein amine dehydrogenase"/>
    <property type="match status" value="1"/>
</dbReference>
<dbReference type="RefSeq" id="WP_318350879.1">
    <property type="nucleotide sequence ID" value="NZ_AP018694.1"/>
</dbReference>
<feature type="transmembrane region" description="Helical" evidence="1">
    <location>
        <begin position="479"/>
        <end position="502"/>
    </location>
</feature>
<sequence>MTKNSILKKLRKFHKWPGIVITLFVILFSLSGIFMNHRDLISAIDINRSILPEEYSYQNWNKGAVKSVCLQGGDSALVYGNVGVWLTTDHFKTFQDWNAGFPNGTDNRKISKMLKTPEGKLFAGTYFGLYQYSFRQHQWKKIPLPVSEERITDMILKENEIMVQTRSFLMKSADGNSFQTIKLPAPEGYTGKASLFKTLWLLHSGEIWGSVGKLVVDLFGLAILIISLTGLMHFIFPRWLKRRREKKKDNAALVSARNTNLHWHNRLGWIFIPFLIFVTITGMFLRPPLLIAIANSMVSPIPGTVLSSPNPWYDKLRRILYDEQQHIFLFSTYDGIFFTDENFREPMRRLPGEPPVSVMGCNVFEKKGETTYLVGSFNGLFLWNPLSGQVFDYLSGNNYQAPEIAGPPVSKDMIDGWFADSSGNEFYFDYNQGVLPIRNNTEFGEMIDEIIQKSPISLWNLSLEVHTGRIFEPILGMFYLLYVPLAGICILVVLISGFFIWWMGYRKKSHQK</sequence>
<evidence type="ECO:0000313" key="2">
    <source>
        <dbReference type="EMBL" id="BBE17922.1"/>
    </source>
</evidence>
<organism evidence="2 3">
    <name type="scientific">Aquipluma nitroreducens</name>
    <dbReference type="NCBI Taxonomy" id="2010828"/>
    <lineage>
        <taxon>Bacteria</taxon>
        <taxon>Pseudomonadati</taxon>
        <taxon>Bacteroidota</taxon>
        <taxon>Bacteroidia</taxon>
        <taxon>Marinilabiliales</taxon>
        <taxon>Prolixibacteraceae</taxon>
        <taxon>Aquipluma</taxon>
    </lineage>
</organism>
<protein>
    <submittedName>
        <fullName evidence="2">Uncharacterized protein</fullName>
    </submittedName>
</protein>
<name>A0A5K7S8P5_9BACT</name>
<dbReference type="Pfam" id="PF03929">
    <property type="entry name" value="PepSY_TM"/>
    <property type="match status" value="1"/>
</dbReference>
<dbReference type="InterPro" id="IPR015943">
    <property type="entry name" value="WD40/YVTN_repeat-like_dom_sf"/>
</dbReference>
<keyword evidence="1" id="KW-0472">Membrane</keyword>
<feature type="transmembrane region" description="Helical" evidence="1">
    <location>
        <begin position="267"/>
        <end position="285"/>
    </location>
</feature>